<feature type="region of interest" description="Disordered" evidence="1">
    <location>
        <begin position="309"/>
        <end position="345"/>
    </location>
</feature>
<feature type="compositionally biased region" description="Basic and acidic residues" evidence="1">
    <location>
        <begin position="309"/>
        <end position="319"/>
    </location>
</feature>
<evidence type="ECO:0000256" key="1">
    <source>
        <dbReference type="SAM" id="MobiDB-lite"/>
    </source>
</evidence>
<evidence type="ECO:0000256" key="2">
    <source>
        <dbReference type="SAM" id="Phobius"/>
    </source>
</evidence>
<name>F8UH36_9ZZZZ</name>
<evidence type="ECO:0000259" key="3">
    <source>
        <dbReference type="Pfam" id="PF13387"/>
    </source>
</evidence>
<feature type="transmembrane region" description="Helical" evidence="2">
    <location>
        <begin position="64"/>
        <end position="83"/>
    </location>
</feature>
<accession>F8UH36</accession>
<sequence>MAVLRLSRLVLRIAVSLALAIAILWAAAALWIDGPESRTLAGTLAGGLILIAALIAVRVRPWRQAAVAVLVPFAIVLGWWLTLRPSNVRDWQPDVAQLPTATLDGSLLTVRNVRNFGYRGEHDFSEHWETRTYDLDALVGFDMFVSFWGPTLYGHTIASWELADGRHLAVSIETRKEHGEEYSALRGFFRQYELYYVVADERDLIGLRTNHRGETVHLYRVRGSTDKGRKLLLDYVREINAIAERPRWYNALTHNCTTTIWHHVKAVGARSPFDWRLLANGYLVDLAYERGTVNTSMGLDELKRRSDITARASSVRDPEDFSQVIRDGLPPRPPGATPDAAAPGS</sequence>
<proteinExistence type="predicted"/>
<organism evidence="4">
    <name type="scientific">uncultured microorganism</name>
    <dbReference type="NCBI Taxonomy" id="358574"/>
    <lineage>
        <taxon>unclassified sequences</taxon>
        <taxon>environmental samples</taxon>
    </lineage>
</organism>
<gene>
    <name evidence="4" type="ORF">LDC_03380</name>
</gene>
<keyword evidence="2" id="KW-0472">Membrane</keyword>
<reference evidence="4" key="1">
    <citation type="submission" date="2011-04" db="EMBL/GenBank/DDBJ databases">
        <title>Taxonomic and functional metagenomic profiling of the microbial community in the anoxic sediment of a brackish shallow lake (Laguna de Carrizo Central Spain).</title>
        <authorList>
            <consortium name="CONSOLIDER consortium CSD2007-00005"/>
            <person name="Guazzaroni M.-E."/>
            <person name="Richter M."/>
            <person name="Garcia-Salamanca A."/>
            <person name="Yarza P."/>
            <person name="Ferrer M."/>
        </authorList>
    </citation>
    <scope>NUCLEOTIDE SEQUENCE</scope>
</reference>
<dbReference type="Pfam" id="PF13387">
    <property type="entry name" value="Lnb_N"/>
    <property type="match status" value="1"/>
</dbReference>
<dbReference type="EMBL" id="JF805055">
    <property type="protein sequence ID" value="AEI30343.1"/>
    <property type="molecule type" value="Genomic_DNA"/>
</dbReference>
<dbReference type="InterPro" id="IPR025178">
    <property type="entry name" value="Lnb_N"/>
</dbReference>
<keyword evidence="2" id="KW-0812">Transmembrane</keyword>
<keyword evidence="2" id="KW-1133">Transmembrane helix</keyword>
<evidence type="ECO:0000313" key="4">
    <source>
        <dbReference type="EMBL" id="AEI30343.1"/>
    </source>
</evidence>
<feature type="transmembrane region" description="Helical" evidence="2">
    <location>
        <begin position="38"/>
        <end position="57"/>
    </location>
</feature>
<feature type="transmembrane region" description="Helical" evidence="2">
    <location>
        <begin position="9"/>
        <end position="32"/>
    </location>
</feature>
<dbReference type="AlphaFoldDB" id="F8UH36"/>
<feature type="domain" description="Lnb N-terminal periplasmic" evidence="3">
    <location>
        <begin position="126"/>
        <end position="281"/>
    </location>
</feature>
<protein>
    <submittedName>
        <fullName evidence="4">Conserved hypothetical membrane protein</fullName>
    </submittedName>
</protein>